<accession>A0ACD2XKK6</accession>
<organism evidence="1 2">
    <name type="scientific">Rathayibacter tanaceti</name>
    <dbReference type="NCBI Taxonomy" id="1671680"/>
    <lineage>
        <taxon>Bacteria</taxon>
        <taxon>Bacillati</taxon>
        <taxon>Actinomycetota</taxon>
        <taxon>Actinomycetes</taxon>
        <taxon>Micrococcales</taxon>
        <taxon>Microbacteriaceae</taxon>
        <taxon>Rathayibacter</taxon>
    </lineage>
</organism>
<comment type="caution">
    <text evidence="1">The sequence shown here is derived from an EMBL/GenBank/DDBJ whole genome shotgun (WGS) entry which is preliminary data.</text>
</comment>
<gene>
    <name evidence="1" type="ORF">EV639_106209</name>
</gene>
<reference evidence="1 2" key="1">
    <citation type="journal article" date="2015" name="Stand. Genomic Sci.">
        <title>Genomic Encyclopedia of Bacterial and Archaeal Type Strains, Phase III: the genomes of soil and plant-associated and newly described type strains.</title>
        <authorList>
            <person name="Whitman W.B."/>
            <person name="Woyke T."/>
            <person name="Klenk H.P."/>
            <person name="Zhou Y."/>
            <person name="Lilburn T.G."/>
            <person name="Beck B.J."/>
            <person name="De Vos P."/>
            <person name="Vandamme P."/>
            <person name="Eisen J.A."/>
            <person name="Garrity G."/>
            <person name="Hugenholtz P."/>
            <person name="Kyrpides N.C."/>
        </authorList>
    </citation>
    <scope>NUCLEOTIDE SEQUENCE [LARGE SCALE GENOMIC DNA]</scope>
    <source>
        <strain evidence="1 2">VKM Ac-2596</strain>
    </source>
</reference>
<proteinExistence type="predicted"/>
<dbReference type="EMBL" id="SLWP01000006">
    <property type="protein sequence ID" value="TCO36806.1"/>
    <property type="molecule type" value="Genomic_DNA"/>
</dbReference>
<name>A0ACD2XKK6_9MICO</name>
<dbReference type="Proteomes" id="UP000295366">
    <property type="component" value="Unassembled WGS sequence"/>
</dbReference>
<evidence type="ECO:0000313" key="2">
    <source>
        <dbReference type="Proteomes" id="UP000295366"/>
    </source>
</evidence>
<evidence type="ECO:0000313" key="1">
    <source>
        <dbReference type="EMBL" id="TCO36806.1"/>
    </source>
</evidence>
<protein>
    <submittedName>
        <fullName evidence="1">Uncharacterized protein</fullName>
    </submittedName>
</protein>
<sequence length="153" mass="15850">MTVASSHAGDDVGDAGESEQRRDPAGSREPPDASSMIGSLRGIATATLASADGGATVDGGAAPGRSGWTPRERGTAAVEVTTAAVRAAVRMGQGVQDTLPTTSFPEFEQRSVLPLVAHVDGWCRYTGASVVFRARLPLMVLSLPEPSARVMTW</sequence>
<keyword evidence="2" id="KW-1185">Reference proteome</keyword>